<gene>
    <name evidence="13" type="ORF">IMG5_118640</name>
</gene>
<dbReference type="PANTHER" id="PTHR43979">
    <property type="entry name" value="PRE-MRNA-PROCESSING FACTOR 17"/>
    <property type="match status" value="1"/>
</dbReference>
<dbReference type="OMA" id="NSCATIM"/>
<name>G0QUQ4_ICHMU</name>
<feature type="repeat" description="WD" evidence="9">
    <location>
        <begin position="902"/>
        <end position="935"/>
    </location>
</feature>
<evidence type="ECO:0000256" key="9">
    <source>
        <dbReference type="PROSITE-ProRule" id="PRU00221"/>
    </source>
</evidence>
<feature type="repeat" description="WD" evidence="9">
    <location>
        <begin position="639"/>
        <end position="673"/>
    </location>
</feature>
<proteinExistence type="predicted"/>
<evidence type="ECO:0000313" key="13">
    <source>
        <dbReference type="EMBL" id="EGR31039.1"/>
    </source>
</evidence>
<organism evidence="13 14">
    <name type="scientific">Ichthyophthirius multifiliis</name>
    <name type="common">White spot disease agent</name>
    <name type="synonym">Ich</name>
    <dbReference type="NCBI Taxonomy" id="5932"/>
    <lineage>
        <taxon>Eukaryota</taxon>
        <taxon>Sar</taxon>
        <taxon>Alveolata</taxon>
        <taxon>Ciliophora</taxon>
        <taxon>Intramacronucleata</taxon>
        <taxon>Oligohymenophorea</taxon>
        <taxon>Hymenostomatida</taxon>
        <taxon>Ophryoglenina</taxon>
        <taxon>Ichthyophthirius</taxon>
    </lineage>
</organism>
<evidence type="ECO:0000256" key="1">
    <source>
        <dbReference type="ARBA" id="ARBA00004123"/>
    </source>
</evidence>
<dbReference type="eggNOG" id="KOG0282">
    <property type="taxonomic scope" value="Eukaryota"/>
</dbReference>
<keyword evidence="14" id="KW-1185">Reference proteome</keyword>
<evidence type="ECO:0000256" key="10">
    <source>
        <dbReference type="SAM" id="Coils"/>
    </source>
</evidence>
<dbReference type="SUPFAM" id="SSF50978">
    <property type="entry name" value="WD40 repeat-like"/>
    <property type="match status" value="1"/>
</dbReference>
<dbReference type="Proteomes" id="UP000008983">
    <property type="component" value="Unassembled WGS sequence"/>
</dbReference>
<feature type="region of interest" description="Disordered" evidence="11">
    <location>
        <begin position="500"/>
        <end position="533"/>
    </location>
</feature>
<dbReference type="OrthoDB" id="10257301at2759"/>
<dbReference type="FunFam" id="2.130.10.10:FF:000034">
    <property type="entry name" value="Pre-mRNA-processing factor 17, putative"/>
    <property type="match status" value="1"/>
</dbReference>
<dbReference type="PROSITE" id="PS00678">
    <property type="entry name" value="WD_REPEATS_1"/>
    <property type="match status" value="1"/>
</dbReference>
<keyword evidence="4" id="KW-0747">Spliceosome</keyword>
<feature type="compositionally biased region" description="Basic and acidic residues" evidence="11">
    <location>
        <begin position="558"/>
        <end position="576"/>
    </location>
</feature>
<dbReference type="CDD" id="cd00200">
    <property type="entry name" value="WD40"/>
    <property type="match status" value="1"/>
</dbReference>
<protein>
    <recommendedName>
        <fullName evidence="8">Pre-mRNA-processing factor 17</fullName>
    </recommendedName>
</protein>
<feature type="chain" id="PRO_5003407943" description="Pre-mRNA-processing factor 17" evidence="12">
    <location>
        <begin position="17"/>
        <end position="935"/>
    </location>
</feature>
<keyword evidence="7" id="KW-0539">Nucleus</keyword>
<dbReference type="Pfam" id="PF00400">
    <property type="entry name" value="WD40"/>
    <property type="match status" value="5"/>
</dbReference>
<dbReference type="InterPro" id="IPR015943">
    <property type="entry name" value="WD40/YVTN_repeat-like_dom_sf"/>
</dbReference>
<evidence type="ECO:0000256" key="2">
    <source>
        <dbReference type="ARBA" id="ARBA00022574"/>
    </source>
</evidence>
<feature type="repeat" description="WD" evidence="9">
    <location>
        <begin position="683"/>
        <end position="724"/>
    </location>
</feature>
<dbReference type="EMBL" id="GL983920">
    <property type="protein sequence ID" value="EGR31039.1"/>
    <property type="molecule type" value="Genomic_DNA"/>
</dbReference>
<feature type="signal peptide" evidence="12">
    <location>
        <begin position="1"/>
        <end position="16"/>
    </location>
</feature>
<evidence type="ECO:0000313" key="14">
    <source>
        <dbReference type="Proteomes" id="UP000008983"/>
    </source>
</evidence>
<dbReference type="Gene3D" id="2.130.10.10">
    <property type="entry name" value="YVTN repeat-like/Quinoprotein amine dehydrogenase"/>
    <property type="match status" value="1"/>
</dbReference>
<keyword evidence="2 9" id="KW-0853">WD repeat</keyword>
<keyword evidence="5" id="KW-0677">Repeat</keyword>
<evidence type="ECO:0000256" key="8">
    <source>
        <dbReference type="ARBA" id="ARBA00068146"/>
    </source>
</evidence>
<evidence type="ECO:0000256" key="5">
    <source>
        <dbReference type="ARBA" id="ARBA00022737"/>
    </source>
</evidence>
<dbReference type="GO" id="GO:0071013">
    <property type="term" value="C:catalytic step 2 spliceosome"/>
    <property type="evidence" value="ECO:0007669"/>
    <property type="project" value="InterPro"/>
</dbReference>
<feature type="region of interest" description="Disordered" evidence="11">
    <location>
        <begin position="558"/>
        <end position="595"/>
    </location>
</feature>
<sequence length="935" mass="108138">MKVLIALSLILLIVNATMVVEKRIITKNIIQQLSKSRFGKNVFTAIQLELSSKNTDNIVNRILQLLHELDETLRKQFEQTSDDLQAKQDWCKTELDSLKEQLESKKEKLEALNIQIPTLQSQLSEKKEELQSEKDSESRAVQLLRELLEQDSEGKHAYELQRDHINNMAEALKEARRLISQLQRGTFLQKSGNVLAELKAHHTSFSKILSPSNKQIFNILMNMSQNVDILADQVKVNTVITIIDDLLAHQIETLQFLENSEKQRQNEVSEKKQNFELQRDNAHANILKITSEISNLQSNHNQATHDKEVISEDLRILQERLESTFNACNDSINNLSKELENLSEEVSIVKQVIEIFESHPIQDIKPTQKINMFVDYSNSESESEINKQNHKQKINPDVSTLKLQEEQNQLKNKQLQELKQIEQQLTRPHHTSGKVDICHINSYSFDQQFYNFKNRGYAYDPTTEENRLIVNDSKFPELAQKIFHGQSIDPTHLDNQGVFVSQSKEEKVRSKDLKKKRFKSGTVTNGNYQGPWANYEGEVIKQPELTQEEKLKLETKEIENKKQKEEQQRNKEKENSETEDNEDSKKTKKAQKNKNDATSIFHDAIPFYDYKGRSFVHPPVDLKQREHMCYIPKKQVHCWTGHTKGVQAIRFFPKFGHLLLSASLDTTVKLWDVINNKKCVRTYMGHNQAVRDIEFTNDGLHFLSCSYDKNVIYWDTETGKAIKTFNIKKFPYQARFNPEQSKQHAFLLASSNKKISQYDVRSGNRTQVYDEHLGAVNTVTFIDAGRKFVSSSDDKKVFLWEFGIPVVIKHLAEPDMRAITNTVIHPQEKFFAGQCSDNKVQIYDTKGGNFRLNRKKVFQGHSSLGYAIGIDFSPDGQFLASGDAEGRAFFWDWKTCKNYRVIQAHDGVCIDVRWHPIEQSKVATCGWDGLIKYWD</sequence>
<dbReference type="GO" id="GO:0000398">
    <property type="term" value="P:mRNA splicing, via spliceosome"/>
    <property type="evidence" value="ECO:0007669"/>
    <property type="project" value="InterPro"/>
</dbReference>
<feature type="repeat" description="WD" evidence="9">
    <location>
        <begin position="769"/>
        <end position="801"/>
    </location>
</feature>
<dbReference type="PROSITE" id="PS50082">
    <property type="entry name" value="WD_REPEATS_2"/>
    <property type="match status" value="5"/>
</dbReference>
<dbReference type="PANTHER" id="PTHR43979:SF1">
    <property type="entry name" value="PRE-MRNA-PROCESSING FACTOR 17"/>
    <property type="match status" value="1"/>
</dbReference>
<reference evidence="13 14" key="1">
    <citation type="submission" date="2011-07" db="EMBL/GenBank/DDBJ databases">
        <authorList>
            <person name="Coyne R."/>
            <person name="Brami D."/>
            <person name="Johnson J."/>
            <person name="Hostetler J."/>
            <person name="Hannick L."/>
            <person name="Clark T."/>
            <person name="Cassidy-Hanley D."/>
            <person name="Inman J."/>
        </authorList>
    </citation>
    <scope>NUCLEOTIDE SEQUENCE [LARGE SCALE GENOMIC DNA]</scope>
    <source>
        <strain evidence="13 14">G5</strain>
    </source>
</reference>
<dbReference type="GeneID" id="14907178"/>
<dbReference type="InterPro" id="IPR032847">
    <property type="entry name" value="PRPF17"/>
</dbReference>
<keyword evidence="3" id="KW-0507">mRNA processing</keyword>
<evidence type="ECO:0000256" key="3">
    <source>
        <dbReference type="ARBA" id="ARBA00022664"/>
    </source>
</evidence>
<feature type="coiled-coil region" evidence="10">
    <location>
        <begin position="92"/>
        <end position="185"/>
    </location>
</feature>
<feature type="repeat" description="WD" evidence="9">
    <location>
        <begin position="870"/>
        <end position="901"/>
    </location>
</feature>
<dbReference type="InParanoid" id="G0QUQ4"/>
<evidence type="ECO:0000256" key="11">
    <source>
        <dbReference type="SAM" id="MobiDB-lite"/>
    </source>
</evidence>
<dbReference type="FunCoup" id="G0QUQ4">
    <property type="interactions" value="420"/>
</dbReference>
<accession>G0QUQ4</accession>
<dbReference type="STRING" id="857967.G0QUQ4"/>
<keyword evidence="12" id="KW-0732">Signal</keyword>
<dbReference type="AlphaFoldDB" id="G0QUQ4"/>
<dbReference type="RefSeq" id="XP_004034525.1">
    <property type="nucleotide sequence ID" value="XM_004034477.1"/>
</dbReference>
<dbReference type="SMART" id="SM00320">
    <property type="entry name" value="WD40"/>
    <property type="match status" value="7"/>
</dbReference>
<keyword evidence="6" id="KW-0508">mRNA splicing</keyword>
<dbReference type="InterPro" id="IPR036322">
    <property type="entry name" value="WD40_repeat_dom_sf"/>
</dbReference>
<dbReference type="GO" id="GO:0003729">
    <property type="term" value="F:mRNA binding"/>
    <property type="evidence" value="ECO:0007669"/>
    <property type="project" value="TreeGrafter"/>
</dbReference>
<evidence type="ECO:0000256" key="12">
    <source>
        <dbReference type="SAM" id="SignalP"/>
    </source>
</evidence>
<evidence type="ECO:0000256" key="4">
    <source>
        <dbReference type="ARBA" id="ARBA00022728"/>
    </source>
</evidence>
<dbReference type="InterPro" id="IPR001680">
    <property type="entry name" value="WD40_rpt"/>
</dbReference>
<comment type="subcellular location">
    <subcellularLocation>
        <location evidence="1">Nucleus</location>
    </subcellularLocation>
</comment>
<evidence type="ECO:0000256" key="7">
    <source>
        <dbReference type="ARBA" id="ARBA00023242"/>
    </source>
</evidence>
<evidence type="ECO:0000256" key="6">
    <source>
        <dbReference type="ARBA" id="ARBA00023187"/>
    </source>
</evidence>
<dbReference type="InterPro" id="IPR019775">
    <property type="entry name" value="WD40_repeat_CS"/>
</dbReference>
<feature type="coiled-coil region" evidence="10">
    <location>
        <begin position="325"/>
        <end position="352"/>
    </location>
</feature>
<dbReference type="PROSITE" id="PS50294">
    <property type="entry name" value="WD_REPEATS_REGION"/>
    <property type="match status" value="4"/>
</dbReference>
<keyword evidence="10" id="KW-0175">Coiled coil</keyword>